<proteinExistence type="predicted"/>
<name>A0A5C8KXC7_9GAMM</name>
<sequence>MVNACATHYDNGYTPVLGQSSLTQPSASRPAKNVRTTDARFGTCVVRVTDHRNEPTNQFARTPYSRKQAFNVDDSRMMIVAGDGTYHLYDGNSLAYIRALPELGGDDADAQWHPTDPDRLRFFDRNNRMRLAEINVRTGAVTTLVDFNNVGLPWSGVTRVWTRWEGAPSKDGRYWCLMAQGSNDSMRGVFTFDLQTKSIIGTRSMSARPDHVSMSPSGRHCVVSHVRANGGTTSWNRNLTQSRHLHAASEHSDLALAKNGDDLYVFVDYDTDGSLKMINLDTGAHTSMFSTYISGSATAYHISARNLDTPGWILLSTYSSSGTERWLHRKVMAVELKQNPTIINLAHHHSASNGYWTAPTATVNRDFTRVVFNSNWSSTSATDVDAYLIQLPHGLVE</sequence>
<gene>
    <name evidence="2" type="ORF">FU658_06240</name>
</gene>
<dbReference type="Gene3D" id="2.130.10.10">
    <property type="entry name" value="YVTN repeat-like/Quinoprotein amine dehydrogenase"/>
    <property type="match status" value="1"/>
</dbReference>
<accession>A0A5C8KXC7</accession>
<reference evidence="2 3" key="1">
    <citation type="submission" date="2019-08" db="EMBL/GenBank/DDBJ databases">
        <authorList>
            <person name="Karlyshev A.V."/>
        </authorList>
    </citation>
    <scope>NUCLEOTIDE SEQUENCE [LARGE SCALE GENOMIC DNA]</scope>
    <source>
        <strain evidence="2 3">Alg18-2.2</strain>
    </source>
</reference>
<dbReference type="SUPFAM" id="SSF82171">
    <property type="entry name" value="DPP6 N-terminal domain-like"/>
    <property type="match status" value="1"/>
</dbReference>
<feature type="region of interest" description="Disordered" evidence="1">
    <location>
        <begin position="16"/>
        <end position="35"/>
    </location>
</feature>
<evidence type="ECO:0000313" key="3">
    <source>
        <dbReference type="Proteomes" id="UP000321248"/>
    </source>
</evidence>
<keyword evidence="3" id="KW-1185">Reference proteome</keyword>
<dbReference type="OrthoDB" id="3260213at2"/>
<evidence type="ECO:0000313" key="2">
    <source>
        <dbReference type="EMBL" id="TXK64484.1"/>
    </source>
</evidence>
<feature type="compositionally biased region" description="Polar residues" evidence="1">
    <location>
        <begin position="17"/>
        <end position="27"/>
    </location>
</feature>
<dbReference type="Proteomes" id="UP000321248">
    <property type="component" value="Unassembled WGS sequence"/>
</dbReference>
<dbReference type="EMBL" id="VRTS01000003">
    <property type="protein sequence ID" value="TXK64484.1"/>
    <property type="molecule type" value="Genomic_DNA"/>
</dbReference>
<comment type="caution">
    <text evidence="2">The sequence shown here is derived from an EMBL/GenBank/DDBJ whole genome shotgun (WGS) entry which is preliminary data.</text>
</comment>
<evidence type="ECO:0000256" key="1">
    <source>
        <dbReference type="SAM" id="MobiDB-lite"/>
    </source>
</evidence>
<protein>
    <submittedName>
        <fullName evidence="2">Uncharacterized protein</fullName>
    </submittedName>
</protein>
<dbReference type="InterPro" id="IPR015943">
    <property type="entry name" value="WD40/YVTN_repeat-like_dom_sf"/>
</dbReference>
<dbReference type="AlphaFoldDB" id="A0A5C8KXC7"/>
<organism evidence="2 3">
    <name type="scientific">Alkalisalibacterium limincola</name>
    <dbReference type="NCBI Taxonomy" id="2699169"/>
    <lineage>
        <taxon>Bacteria</taxon>
        <taxon>Pseudomonadati</taxon>
        <taxon>Pseudomonadota</taxon>
        <taxon>Gammaproteobacteria</taxon>
        <taxon>Lysobacterales</taxon>
        <taxon>Lysobacteraceae</taxon>
        <taxon>Alkalisalibacterium</taxon>
    </lineage>
</organism>